<keyword evidence="1" id="KW-0472">Membrane</keyword>
<dbReference type="InterPro" id="IPR008756">
    <property type="entry name" value="Peptidase_M56"/>
</dbReference>
<keyword evidence="1" id="KW-0812">Transmembrane</keyword>
<gene>
    <name evidence="3" type="ORF">KK062_29970</name>
</gene>
<comment type="caution">
    <text evidence="3">The sequence shown here is derived from an EMBL/GenBank/DDBJ whole genome shotgun (WGS) entry which is preliminary data.</text>
</comment>
<feature type="domain" description="Peptidase M56" evidence="2">
    <location>
        <begin position="80"/>
        <end position="176"/>
    </location>
</feature>
<dbReference type="Proteomes" id="UP001319080">
    <property type="component" value="Unassembled WGS sequence"/>
</dbReference>
<feature type="transmembrane region" description="Helical" evidence="1">
    <location>
        <begin position="12"/>
        <end position="30"/>
    </location>
</feature>
<dbReference type="Pfam" id="PF05569">
    <property type="entry name" value="Peptidase_M56"/>
    <property type="match status" value="1"/>
</dbReference>
<organism evidence="3 4">
    <name type="scientific">Dawidia cretensis</name>
    <dbReference type="NCBI Taxonomy" id="2782350"/>
    <lineage>
        <taxon>Bacteria</taxon>
        <taxon>Pseudomonadati</taxon>
        <taxon>Bacteroidota</taxon>
        <taxon>Cytophagia</taxon>
        <taxon>Cytophagales</taxon>
        <taxon>Chryseotaleaceae</taxon>
        <taxon>Dawidia</taxon>
    </lineage>
</organism>
<dbReference type="InterPro" id="IPR052173">
    <property type="entry name" value="Beta-lactam_resp_regulator"/>
</dbReference>
<keyword evidence="1" id="KW-1133">Transmembrane helix</keyword>
<keyword evidence="4" id="KW-1185">Reference proteome</keyword>
<reference evidence="3 4" key="1">
    <citation type="submission" date="2021-05" db="EMBL/GenBank/DDBJ databases">
        <title>A Polyphasic approach of four new species of the genus Ohtaekwangia: Ohtaekwangia histidinii sp. nov., Ohtaekwangia cretensis sp. nov., Ohtaekwangia indiensis sp. nov., Ohtaekwangia reichenbachii sp. nov. from diverse environment.</title>
        <authorList>
            <person name="Octaviana S."/>
        </authorList>
    </citation>
    <scope>NUCLEOTIDE SEQUENCE [LARGE SCALE GENOMIC DNA]</scope>
    <source>
        <strain evidence="3 4">PWU5</strain>
    </source>
</reference>
<accession>A0AAP2GWK2</accession>
<evidence type="ECO:0000313" key="4">
    <source>
        <dbReference type="Proteomes" id="UP001319080"/>
    </source>
</evidence>
<feature type="transmembrane region" description="Helical" evidence="1">
    <location>
        <begin position="100"/>
        <end position="119"/>
    </location>
</feature>
<feature type="transmembrane region" description="Helical" evidence="1">
    <location>
        <begin position="51"/>
        <end position="71"/>
    </location>
</feature>
<sequence>AHAHTASGVWNYIQWLYAAGITFFVVRLLFRLWQLWRLTRKHRPSDHYQGTPVVLLPAPYSTFSFFGRIFLGSEGTLPSARAWVLRHEQVHIRQYHSLDILWIYLLQAIFWVNPVLVLYKRLLTELHEFEADARAAADSEVREYCSLLAKVALASADVPIAHSFSHSFILKRINMIKTHKTGLSTPRVAMLTLCATAFCYFIVSSEQIHAQQT</sequence>
<dbReference type="PANTHER" id="PTHR34978">
    <property type="entry name" value="POSSIBLE SENSOR-TRANSDUCER PROTEIN BLAR"/>
    <property type="match status" value="1"/>
</dbReference>
<feature type="non-terminal residue" evidence="3">
    <location>
        <position position="213"/>
    </location>
</feature>
<feature type="transmembrane region" description="Helical" evidence="1">
    <location>
        <begin position="185"/>
        <end position="203"/>
    </location>
</feature>
<dbReference type="AlphaFoldDB" id="A0AAP2GWK2"/>
<feature type="non-terminal residue" evidence="3">
    <location>
        <position position="1"/>
    </location>
</feature>
<dbReference type="PANTHER" id="PTHR34978:SF3">
    <property type="entry name" value="SLR0241 PROTEIN"/>
    <property type="match status" value="1"/>
</dbReference>
<protein>
    <recommendedName>
        <fullName evidence="2">Peptidase M56 domain-containing protein</fullName>
    </recommendedName>
</protein>
<dbReference type="RefSeq" id="WP_317195821.1">
    <property type="nucleotide sequence ID" value="NZ_JAHESE010000101.1"/>
</dbReference>
<proteinExistence type="predicted"/>
<dbReference type="EMBL" id="JAHESE010000101">
    <property type="protein sequence ID" value="MBT1712500.1"/>
    <property type="molecule type" value="Genomic_DNA"/>
</dbReference>
<evidence type="ECO:0000313" key="3">
    <source>
        <dbReference type="EMBL" id="MBT1712500.1"/>
    </source>
</evidence>
<evidence type="ECO:0000256" key="1">
    <source>
        <dbReference type="SAM" id="Phobius"/>
    </source>
</evidence>
<evidence type="ECO:0000259" key="2">
    <source>
        <dbReference type="Pfam" id="PF05569"/>
    </source>
</evidence>
<name>A0AAP2GWK2_9BACT</name>